<feature type="compositionally biased region" description="Basic and acidic residues" evidence="1">
    <location>
        <begin position="729"/>
        <end position="808"/>
    </location>
</feature>
<accession>A0ABQ8YIH4</accession>
<evidence type="ECO:0000313" key="4">
    <source>
        <dbReference type="Proteomes" id="UP001150062"/>
    </source>
</evidence>
<dbReference type="EMBL" id="JAOAOG010000164">
    <property type="protein sequence ID" value="KAJ6244400.1"/>
    <property type="molecule type" value="Genomic_DNA"/>
</dbReference>
<feature type="domain" description="PH" evidence="2">
    <location>
        <begin position="928"/>
        <end position="1032"/>
    </location>
</feature>
<name>A0ABQ8YIH4_9EUKA</name>
<evidence type="ECO:0000256" key="1">
    <source>
        <dbReference type="SAM" id="MobiDB-lite"/>
    </source>
</evidence>
<dbReference type="SUPFAM" id="SSF50729">
    <property type="entry name" value="PH domain-like"/>
    <property type="match status" value="1"/>
</dbReference>
<evidence type="ECO:0000313" key="3">
    <source>
        <dbReference type="EMBL" id="KAJ6244400.1"/>
    </source>
</evidence>
<dbReference type="SMART" id="SM00233">
    <property type="entry name" value="PH"/>
    <property type="match status" value="1"/>
</dbReference>
<feature type="region of interest" description="Disordered" evidence="1">
    <location>
        <begin position="716"/>
        <end position="856"/>
    </location>
</feature>
<evidence type="ECO:0000259" key="2">
    <source>
        <dbReference type="PROSITE" id="PS50003"/>
    </source>
</evidence>
<sequence>MFSVFTSPELFGSLRKIFPDLSVHKVFLEDQYSKLERLTFSNSFSTMIADALCLSPSYKPEKRLAKDLKSQVLSQKGPSTIEIKKVVLVFRETTRDSIKTKQNLKTTRTQTKIKETQNNQNTHKKENNKQKKQQKQINKKNLILLDSDSDPETDPDPETGSRSGSDTGDDSGKEINSNLKQTKYNLDNYDFFKENTFIIKSLKIKLWKDNSELFSLDFIHCELTMDEENITQLHCQKLEVDIKHDTLELFFPSEFQLLKQHKLIFRSVLIKRSPVSLFLKIGSLTTSYHDLCYLLFWRKAILHFSLLISPRFDYNFQIENFFYNLGVSCLFFSDFNLKFNANSSIFSLSSNKFKYELLLNEGFKLQTSLHPYRNQSKTRLKLIQGDGFSLNLLKNLKKNQIIDENKMKMGNGNEGRISKKGENEKDNNEKININENEKKKNENENENKNKNEKGVSKTTNNENGGGKEMERKKENKGEGHENGKRNGEGNENENLHLQKLILKIRIKNLICAGRILNFVYLWYTFLDLYQRYRSFWNELTNESLFPKFLKIGFNIKISKIKSVLLWFLKLNSNIQTNNFNLNEISILKSTDLKSNILVNLKGIDSDFCSGKEIQFIKTKKGLKISKTIIQMKNKKNIFILFCEIFDYFRRITNIVKDELIKMDSTNFDKNQSSIQYWDSKKLLLDRNLIVTNNEFEENENEGINKKKNIIKLETEKEKEKEKEKKKKEKEKEKEKETETEKGERKEKEMTNEKEGEKEMGRERENKKEMKIEMEMEMEKEKEKKKTKETGKEKGTGKDQAKEREREMENVNVGNELIKSKGKSKPLSSKKTSEKLFDQNKKSNKSKSIELEKEKSEKNQTELINNLLLETLKIQEKIARCKYQLTQFEDPLLFLVKNLQKKTSLTKNKRTSKTGSSTIKAPKTIPDKGAYMAGFGKKKGRVNKGWKKRWFILTKDRLRYFKRKQPLDEILHFELPLGSISLSNQVKVFRPEKKLVNKRKNCFAVKTQKRTFYIQPLNNSADDWISKIEDNIRGIRVNDYFKKKKERSSSLSSPNINQDESSLEVFKIYNAIKKQLDGVKVSHKNVMGILEVIKGSEND</sequence>
<reference evidence="3" key="1">
    <citation type="submission" date="2022-08" db="EMBL/GenBank/DDBJ databases">
        <title>Novel sulfate-reducing endosymbionts in the free-living metamonad Anaeramoeba.</title>
        <authorList>
            <person name="Jerlstrom-Hultqvist J."/>
            <person name="Cepicka I."/>
            <person name="Gallot-Lavallee L."/>
            <person name="Salas-Leiva D."/>
            <person name="Curtis B.A."/>
            <person name="Zahonova K."/>
            <person name="Pipaliya S."/>
            <person name="Dacks J."/>
            <person name="Roger A.J."/>
        </authorList>
    </citation>
    <scope>NUCLEOTIDE SEQUENCE</scope>
    <source>
        <strain evidence="3">Schooner1</strain>
    </source>
</reference>
<dbReference type="Proteomes" id="UP001150062">
    <property type="component" value="Unassembled WGS sequence"/>
</dbReference>
<dbReference type="InterPro" id="IPR001849">
    <property type="entry name" value="PH_domain"/>
</dbReference>
<keyword evidence="4" id="KW-1185">Reference proteome</keyword>
<comment type="caution">
    <text evidence="3">The sequence shown here is derived from an EMBL/GenBank/DDBJ whole genome shotgun (WGS) entry which is preliminary data.</text>
</comment>
<feature type="compositionally biased region" description="Acidic residues" evidence="1">
    <location>
        <begin position="147"/>
        <end position="157"/>
    </location>
</feature>
<feature type="compositionally biased region" description="Basic and acidic residues" evidence="1">
    <location>
        <begin position="416"/>
        <end position="429"/>
    </location>
</feature>
<feature type="region of interest" description="Disordered" evidence="1">
    <location>
        <begin position="100"/>
        <end position="176"/>
    </location>
</feature>
<dbReference type="PROSITE" id="PS50003">
    <property type="entry name" value="PH_DOMAIN"/>
    <property type="match status" value="1"/>
</dbReference>
<dbReference type="PANTHER" id="PTHR45834:SF3">
    <property type="entry name" value="RHO GUANINE NUCLEOTIDE EXCHANGE FACTOR 3, ISOFORM L"/>
    <property type="match status" value="1"/>
</dbReference>
<feature type="compositionally biased region" description="Basic and acidic residues" evidence="1">
    <location>
        <begin position="435"/>
        <end position="455"/>
    </location>
</feature>
<proteinExistence type="predicted"/>
<gene>
    <name evidence="3" type="ORF">M0813_02365</name>
</gene>
<feature type="compositionally biased region" description="Basic and acidic residues" evidence="1">
    <location>
        <begin position="830"/>
        <end position="856"/>
    </location>
</feature>
<dbReference type="InterPro" id="IPR011993">
    <property type="entry name" value="PH-like_dom_sf"/>
</dbReference>
<dbReference type="InterPro" id="IPR053086">
    <property type="entry name" value="RhoGEF_domain"/>
</dbReference>
<feature type="compositionally biased region" description="Basic and acidic residues" evidence="1">
    <location>
        <begin position="465"/>
        <end position="491"/>
    </location>
</feature>
<feature type="compositionally biased region" description="Polar residues" evidence="1">
    <location>
        <begin position="100"/>
        <end position="110"/>
    </location>
</feature>
<protein>
    <submittedName>
        <fullName evidence="3">Chascon</fullName>
    </submittedName>
</protein>
<feature type="region of interest" description="Disordered" evidence="1">
    <location>
        <begin position="404"/>
        <end position="491"/>
    </location>
</feature>
<dbReference type="PANTHER" id="PTHR45834">
    <property type="entry name" value="RHO GUANINE NUCLEOTIDE EXCHANGE FACTOR 9-RELATED"/>
    <property type="match status" value="1"/>
</dbReference>
<organism evidence="3 4">
    <name type="scientific">Anaeramoeba flamelloides</name>
    <dbReference type="NCBI Taxonomy" id="1746091"/>
    <lineage>
        <taxon>Eukaryota</taxon>
        <taxon>Metamonada</taxon>
        <taxon>Anaeramoebidae</taxon>
        <taxon>Anaeramoeba</taxon>
    </lineage>
</organism>
<dbReference type="Pfam" id="PF00169">
    <property type="entry name" value="PH"/>
    <property type="match status" value="1"/>
</dbReference>
<dbReference type="Gene3D" id="2.30.29.30">
    <property type="entry name" value="Pleckstrin-homology domain (PH domain)/Phosphotyrosine-binding domain (PTB)"/>
    <property type="match status" value="1"/>
</dbReference>